<keyword evidence="10" id="KW-1185">Reference proteome</keyword>
<dbReference type="Pfam" id="PF03600">
    <property type="entry name" value="CitMHS"/>
    <property type="match status" value="1"/>
</dbReference>
<dbReference type="OrthoDB" id="9774335at2"/>
<accession>A0A2U9S383</accession>
<evidence type="ECO:0000256" key="1">
    <source>
        <dbReference type="ARBA" id="ARBA00004651"/>
    </source>
</evidence>
<dbReference type="AlphaFoldDB" id="A0A2U9S383"/>
<gene>
    <name evidence="9" type="ORF">DM194_03160</name>
</gene>
<organism evidence="9 10">
    <name type="scientific">Azospirillum ramasamyi</name>
    <dbReference type="NCBI Taxonomy" id="682998"/>
    <lineage>
        <taxon>Bacteria</taxon>
        <taxon>Pseudomonadati</taxon>
        <taxon>Pseudomonadota</taxon>
        <taxon>Alphaproteobacteria</taxon>
        <taxon>Rhodospirillales</taxon>
        <taxon>Azospirillaceae</taxon>
        <taxon>Azospirillum</taxon>
    </lineage>
</organism>
<dbReference type="PANTHER" id="PTHR43302">
    <property type="entry name" value="TRANSPORTER ARSB-RELATED"/>
    <property type="match status" value="1"/>
</dbReference>
<evidence type="ECO:0000256" key="3">
    <source>
        <dbReference type="ARBA" id="ARBA00022475"/>
    </source>
</evidence>
<feature type="transmembrane region" description="Helical" evidence="7">
    <location>
        <begin position="391"/>
        <end position="411"/>
    </location>
</feature>
<keyword evidence="2" id="KW-0813">Transport</keyword>
<evidence type="ECO:0000256" key="7">
    <source>
        <dbReference type="SAM" id="Phobius"/>
    </source>
</evidence>
<evidence type="ECO:0000313" key="9">
    <source>
        <dbReference type="EMBL" id="AWU93341.1"/>
    </source>
</evidence>
<comment type="subcellular location">
    <subcellularLocation>
        <location evidence="1">Cell membrane</location>
        <topology evidence="1">Multi-pass membrane protein</topology>
    </subcellularLocation>
</comment>
<sequence>MTATILILFGATYLGMALGRFPGLSIDRTGIALVAAILLLATGALDTEQLVEAVDFPTIFILLGLMILSAQYAGSGFYDWCALKVAQAARSPARLLAVIVLVAGGLSAVLANDVVVFAMTPMLCVGLLARKLDPRPYLIALAGAANAGSAATVIGNPQNILIGQVGHLDFWHFLAVCGVPALAAMLIVYVTVWLVWRGRFGEPEDAGTGGTVPVAPVPLDRWQLGKAVAATLVLLVLFTRDIPQEHAVLLVAGVMMVSRRMASRDMLGMVDWHLLILFAALFAINHALGLTGIPAALVGDLQAAGWLPDRLAVMVPLALAGSNSIGNVPAVILLLAAWPSPPEGALYGLALLSTLAGNLLLPGSLANIIVAERAAAAGVRLGFVEHARCGVPMALLSMAVAAVWLWAGGWMPL</sequence>
<protein>
    <submittedName>
        <fullName evidence="9">Anion transporter</fullName>
    </submittedName>
</protein>
<feature type="transmembrane region" description="Helical" evidence="7">
    <location>
        <begin position="29"/>
        <end position="47"/>
    </location>
</feature>
<dbReference type="RefSeq" id="WP_111065884.1">
    <property type="nucleotide sequence ID" value="NZ_CP029829.1"/>
</dbReference>
<feature type="domain" description="Citrate transporter-like" evidence="8">
    <location>
        <begin position="20"/>
        <end position="337"/>
    </location>
</feature>
<feature type="transmembrane region" description="Helical" evidence="7">
    <location>
        <begin position="170"/>
        <end position="196"/>
    </location>
</feature>
<proteinExistence type="predicted"/>
<feature type="transmembrane region" description="Helical" evidence="7">
    <location>
        <begin position="98"/>
        <end position="129"/>
    </location>
</feature>
<dbReference type="KEGG" id="azm:DM194_03160"/>
<feature type="transmembrane region" description="Helical" evidence="7">
    <location>
        <begin position="311"/>
        <end position="338"/>
    </location>
</feature>
<dbReference type="GO" id="GO:0005886">
    <property type="term" value="C:plasma membrane"/>
    <property type="evidence" value="ECO:0007669"/>
    <property type="project" value="UniProtKB-SubCell"/>
</dbReference>
<feature type="transmembrane region" description="Helical" evidence="7">
    <location>
        <begin position="274"/>
        <end position="299"/>
    </location>
</feature>
<feature type="transmembrane region" description="Helical" evidence="7">
    <location>
        <begin position="344"/>
        <end position="370"/>
    </location>
</feature>
<dbReference type="Proteomes" id="UP000249605">
    <property type="component" value="Chromosome"/>
</dbReference>
<dbReference type="EMBL" id="CP029829">
    <property type="protein sequence ID" value="AWU93341.1"/>
    <property type="molecule type" value="Genomic_DNA"/>
</dbReference>
<keyword evidence="6 7" id="KW-0472">Membrane</keyword>
<keyword evidence="4 7" id="KW-0812">Transmembrane</keyword>
<feature type="transmembrane region" description="Helical" evidence="7">
    <location>
        <begin position="59"/>
        <end position="78"/>
    </location>
</feature>
<dbReference type="GO" id="GO:0055085">
    <property type="term" value="P:transmembrane transport"/>
    <property type="evidence" value="ECO:0007669"/>
    <property type="project" value="InterPro"/>
</dbReference>
<keyword evidence="5 7" id="KW-1133">Transmembrane helix</keyword>
<evidence type="ECO:0000256" key="2">
    <source>
        <dbReference type="ARBA" id="ARBA00022448"/>
    </source>
</evidence>
<name>A0A2U9S383_9PROT</name>
<evidence type="ECO:0000256" key="5">
    <source>
        <dbReference type="ARBA" id="ARBA00022989"/>
    </source>
</evidence>
<keyword evidence="3" id="KW-1003">Cell membrane</keyword>
<evidence type="ECO:0000256" key="6">
    <source>
        <dbReference type="ARBA" id="ARBA00023136"/>
    </source>
</evidence>
<reference evidence="9 10" key="1">
    <citation type="journal article" date="2019" name="Int. J. Syst. Evol. Microbiol.">
        <title>Azospirillum ramasamyi sp. nov., a novel diazotrophic bacterium isolated from fermented bovine products.</title>
        <authorList>
            <person name="Anandham R."/>
            <person name="Heo J."/>
            <person name="Krishnamoorthy R."/>
            <person name="SenthilKumar M."/>
            <person name="Gopal N.O."/>
            <person name="Kim S.J."/>
            <person name="Kwon S.W."/>
        </authorList>
    </citation>
    <scope>NUCLEOTIDE SEQUENCE [LARGE SCALE GENOMIC DNA]</scope>
    <source>
        <strain evidence="9 10">M2T2B2</strain>
    </source>
</reference>
<evidence type="ECO:0000256" key="4">
    <source>
        <dbReference type="ARBA" id="ARBA00022692"/>
    </source>
</evidence>
<evidence type="ECO:0000313" key="10">
    <source>
        <dbReference type="Proteomes" id="UP000249605"/>
    </source>
</evidence>
<dbReference type="PANTHER" id="PTHR43302:SF5">
    <property type="entry name" value="TRANSPORTER ARSB-RELATED"/>
    <property type="match status" value="1"/>
</dbReference>
<evidence type="ECO:0000259" key="8">
    <source>
        <dbReference type="Pfam" id="PF03600"/>
    </source>
</evidence>
<dbReference type="InterPro" id="IPR004680">
    <property type="entry name" value="Cit_transptr-like_dom"/>
</dbReference>